<dbReference type="Pfam" id="PF04434">
    <property type="entry name" value="SWIM"/>
    <property type="match status" value="1"/>
</dbReference>
<dbReference type="GO" id="GO:0008270">
    <property type="term" value="F:zinc ion binding"/>
    <property type="evidence" value="ECO:0007669"/>
    <property type="project" value="InterPro"/>
</dbReference>
<reference evidence="2" key="2">
    <citation type="journal article" date="2021" name="PeerJ">
        <title>Extensive microbial diversity within the chicken gut microbiome revealed by metagenomics and culture.</title>
        <authorList>
            <person name="Gilroy R."/>
            <person name="Ravi A."/>
            <person name="Getino M."/>
            <person name="Pursley I."/>
            <person name="Horton D.L."/>
            <person name="Alikhan N.F."/>
            <person name="Baker D."/>
            <person name="Gharbi K."/>
            <person name="Hall N."/>
            <person name="Watson M."/>
            <person name="Adriaenssens E.M."/>
            <person name="Foster-Nyarko E."/>
            <person name="Jarju S."/>
            <person name="Secka A."/>
            <person name="Antonio M."/>
            <person name="Oren A."/>
            <person name="Chaudhuri R.R."/>
            <person name="La Ragione R."/>
            <person name="Hildebrand F."/>
            <person name="Pallen M.J."/>
        </authorList>
    </citation>
    <scope>NUCLEOTIDE SEQUENCE</scope>
    <source>
        <strain evidence="2">17073</strain>
    </source>
</reference>
<organism evidence="2 3">
    <name type="scientific">Candidatus Limisoma intestinavium</name>
    <dbReference type="NCBI Taxonomy" id="2840856"/>
    <lineage>
        <taxon>Bacteria</taxon>
        <taxon>Pseudomonadati</taxon>
        <taxon>Bacteroidota</taxon>
        <taxon>Bacteroidia</taxon>
        <taxon>Bacteroidales</taxon>
        <taxon>Candidatus Limisoma</taxon>
    </lineage>
</organism>
<dbReference type="EMBL" id="DVMS01000065">
    <property type="protein sequence ID" value="HIU38495.1"/>
    <property type="molecule type" value="Genomic_DNA"/>
</dbReference>
<evidence type="ECO:0000259" key="1">
    <source>
        <dbReference type="Pfam" id="PF04434"/>
    </source>
</evidence>
<dbReference type="InterPro" id="IPR007527">
    <property type="entry name" value="Znf_SWIM"/>
</dbReference>
<feature type="domain" description="SWIM-type" evidence="1">
    <location>
        <begin position="7"/>
        <end position="28"/>
    </location>
</feature>
<accession>A0A9D1IJ37</accession>
<dbReference type="AlphaFoldDB" id="A0A9D1IJ37"/>
<evidence type="ECO:0000313" key="3">
    <source>
        <dbReference type="Proteomes" id="UP000824076"/>
    </source>
</evidence>
<proteinExistence type="predicted"/>
<reference evidence="2" key="1">
    <citation type="submission" date="2020-10" db="EMBL/GenBank/DDBJ databases">
        <authorList>
            <person name="Gilroy R."/>
        </authorList>
    </citation>
    <scope>NUCLEOTIDE SEQUENCE</scope>
    <source>
        <strain evidence="2">17073</strain>
    </source>
</reference>
<gene>
    <name evidence="2" type="ORF">IAD18_02370</name>
</gene>
<comment type="caution">
    <text evidence="2">The sequence shown here is derived from an EMBL/GenBank/DDBJ whole genome shotgun (WGS) entry which is preliminary data.</text>
</comment>
<protein>
    <submittedName>
        <fullName evidence="2">SWIM zinc finger family protein</fullName>
    </submittedName>
</protein>
<evidence type="ECO:0000313" key="2">
    <source>
        <dbReference type="EMBL" id="HIU38495.1"/>
    </source>
</evidence>
<name>A0A9D1IJ37_9BACT</name>
<dbReference type="Proteomes" id="UP000824076">
    <property type="component" value="Unassembled WGS sequence"/>
</dbReference>
<sequence length="29" mass="3284">MYARAARKCDCAAFARKLMCRHIVSALRA</sequence>